<dbReference type="GO" id="GO:0005886">
    <property type="term" value="C:plasma membrane"/>
    <property type="evidence" value="ECO:0007669"/>
    <property type="project" value="UniProtKB-SubCell"/>
</dbReference>
<evidence type="ECO:0000256" key="10">
    <source>
        <dbReference type="ARBA" id="ARBA00023143"/>
    </source>
</evidence>
<dbReference type="OrthoDB" id="9773459at2"/>
<dbReference type="GO" id="GO:0003774">
    <property type="term" value="F:cytoskeletal motor activity"/>
    <property type="evidence" value="ECO:0007669"/>
    <property type="project" value="InterPro"/>
</dbReference>
<evidence type="ECO:0000256" key="5">
    <source>
        <dbReference type="ARBA" id="ARBA00021898"/>
    </source>
</evidence>
<evidence type="ECO:0000256" key="12">
    <source>
        <dbReference type="SAM" id="MobiDB-lite"/>
    </source>
</evidence>
<keyword evidence="7" id="KW-0145">Chemotaxis</keyword>
<dbReference type="InterPro" id="IPR001543">
    <property type="entry name" value="FliN-like_C"/>
</dbReference>
<comment type="subcellular location">
    <subcellularLocation>
        <location evidence="1">Bacterial flagellum basal body</location>
    </subcellularLocation>
    <subcellularLocation>
        <location evidence="2">Cell membrane</location>
        <topology evidence="2">Peripheral membrane protein</topology>
    </subcellularLocation>
</comment>
<evidence type="ECO:0000259" key="13">
    <source>
        <dbReference type="Pfam" id="PF01052"/>
    </source>
</evidence>
<comment type="similarity">
    <text evidence="4">Belongs to the FliM family.</text>
</comment>
<accession>L0DLC5</accession>
<dbReference type="RefSeq" id="WP_015248559.1">
    <property type="nucleotide sequence ID" value="NC_019892.1"/>
</dbReference>
<evidence type="ECO:0000256" key="8">
    <source>
        <dbReference type="ARBA" id="ARBA00022779"/>
    </source>
</evidence>
<keyword evidence="10" id="KW-0975">Bacterial flagellum</keyword>
<keyword evidence="9" id="KW-0472">Membrane</keyword>
<keyword evidence="14" id="KW-0969">Cilium</keyword>
<evidence type="ECO:0000256" key="7">
    <source>
        <dbReference type="ARBA" id="ARBA00022500"/>
    </source>
</evidence>
<dbReference type="PANTHER" id="PTHR30034:SF6">
    <property type="entry name" value="YOP PROTEINS TRANSLOCATION PROTEIN Q"/>
    <property type="match status" value="1"/>
</dbReference>
<dbReference type="GO" id="GO:0050918">
    <property type="term" value="P:positive chemotaxis"/>
    <property type="evidence" value="ECO:0007669"/>
    <property type="project" value="TreeGrafter"/>
</dbReference>
<evidence type="ECO:0000256" key="4">
    <source>
        <dbReference type="ARBA" id="ARBA00011049"/>
    </source>
</evidence>
<dbReference type="KEGG" id="saci:Sinac_5306"/>
<feature type="domain" description="Flagellar motor switch protein FliN-like C-terminal" evidence="13">
    <location>
        <begin position="336"/>
        <end position="402"/>
    </location>
</feature>
<dbReference type="PRINTS" id="PR00956">
    <property type="entry name" value="FLGMOTORFLIN"/>
</dbReference>
<dbReference type="GO" id="GO:0009425">
    <property type="term" value="C:bacterial-type flagellum basal body"/>
    <property type="evidence" value="ECO:0007669"/>
    <property type="project" value="UniProtKB-SubCell"/>
</dbReference>
<dbReference type="eggNOG" id="COG1886">
    <property type="taxonomic scope" value="Bacteria"/>
</dbReference>
<keyword evidence="6" id="KW-1003">Cell membrane</keyword>
<dbReference type="STRING" id="886293.Sinac_5306"/>
<gene>
    <name evidence="14" type="ordered locus">Sinac_5306</name>
</gene>
<protein>
    <recommendedName>
        <fullName evidence="5">Flagellar motor switch protein FliM</fullName>
    </recommendedName>
</protein>
<evidence type="ECO:0000313" key="15">
    <source>
        <dbReference type="Proteomes" id="UP000010798"/>
    </source>
</evidence>
<comment type="function">
    <text evidence="11">FliM is one of three proteins (FliG, FliN, FliM) that forms the rotor-mounted switch complex (C ring), located at the base of the basal body. This complex interacts with the CheY and CheZ chemotaxis proteins, in addition to contacting components of the motor that determine the direction of flagellar rotation.</text>
</comment>
<feature type="region of interest" description="Disordered" evidence="12">
    <location>
        <begin position="1"/>
        <end position="28"/>
    </location>
</feature>
<dbReference type="Gene3D" id="3.40.1550.10">
    <property type="entry name" value="CheC-like"/>
    <property type="match status" value="1"/>
</dbReference>
<dbReference type="GO" id="GO:0071978">
    <property type="term" value="P:bacterial-type flagellum-dependent swarming motility"/>
    <property type="evidence" value="ECO:0007669"/>
    <property type="project" value="TreeGrafter"/>
</dbReference>
<keyword evidence="14" id="KW-0966">Cell projection</keyword>
<comment type="similarity">
    <text evidence="3">Belongs to the FliN/MopA/SpaO family.</text>
</comment>
<keyword evidence="15" id="KW-1185">Reference proteome</keyword>
<evidence type="ECO:0000256" key="2">
    <source>
        <dbReference type="ARBA" id="ARBA00004202"/>
    </source>
</evidence>
<dbReference type="Proteomes" id="UP000010798">
    <property type="component" value="Chromosome"/>
</dbReference>
<dbReference type="InterPro" id="IPR028976">
    <property type="entry name" value="CheC-like_sf"/>
</dbReference>
<name>L0DLC5_SINAD</name>
<proteinExistence type="inferred from homology"/>
<keyword evidence="8" id="KW-0283">Flagellar rotation</keyword>
<evidence type="ECO:0000256" key="1">
    <source>
        <dbReference type="ARBA" id="ARBA00004117"/>
    </source>
</evidence>
<evidence type="ECO:0000256" key="6">
    <source>
        <dbReference type="ARBA" id="ARBA00022475"/>
    </source>
</evidence>
<dbReference type="PANTHER" id="PTHR30034">
    <property type="entry name" value="FLAGELLAR MOTOR SWITCH PROTEIN FLIM"/>
    <property type="match status" value="1"/>
</dbReference>
<dbReference type="InterPro" id="IPR001172">
    <property type="entry name" value="FliN_T3SS_HrcQb"/>
</dbReference>
<dbReference type="InterPro" id="IPR036429">
    <property type="entry name" value="SpoA-like_sf"/>
</dbReference>
<dbReference type="HOGENOM" id="CLU_681329_0_0_0"/>
<reference evidence="14 15" key="1">
    <citation type="submission" date="2012-02" db="EMBL/GenBank/DDBJ databases">
        <title>Complete sequence of chromosome of Singulisphaera acidiphila DSM 18658.</title>
        <authorList>
            <consortium name="US DOE Joint Genome Institute (JGI-PGF)"/>
            <person name="Lucas S."/>
            <person name="Copeland A."/>
            <person name="Lapidus A."/>
            <person name="Glavina del Rio T."/>
            <person name="Dalin E."/>
            <person name="Tice H."/>
            <person name="Bruce D."/>
            <person name="Goodwin L."/>
            <person name="Pitluck S."/>
            <person name="Peters L."/>
            <person name="Ovchinnikova G."/>
            <person name="Chertkov O."/>
            <person name="Kyrpides N."/>
            <person name="Mavromatis K."/>
            <person name="Ivanova N."/>
            <person name="Brettin T."/>
            <person name="Detter J.C."/>
            <person name="Han C."/>
            <person name="Larimer F."/>
            <person name="Land M."/>
            <person name="Hauser L."/>
            <person name="Markowitz V."/>
            <person name="Cheng J.-F."/>
            <person name="Hugenholtz P."/>
            <person name="Woyke T."/>
            <person name="Wu D."/>
            <person name="Tindall B."/>
            <person name="Pomrenke H."/>
            <person name="Brambilla E."/>
            <person name="Klenk H.-P."/>
            <person name="Eisen J.A."/>
        </authorList>
    </citation>
    <scope>NUCLEOTIDE SEQUENCE [LARGE SCALE GENOMIC DNA]</scope>
    <source>
        <strain evidence="15">ATCC BAA-1392 / DSM 18658 / VKM B-2454 / MOB10</strain>
    </source>
</reference>
<sequence>MASASDHDEGEVDQPMSEAGPLGPLPQLSRRQVQWEQRLARIMPEGRLPTTSLGLKEIFGPVSSSSRAEVLWRPSGLGRPGLVAQFSWPRLSTRLAIGIETQVAHALVNRLLGDDRPPTEGRLQLTPVEWGVLTFLIARGLATSADQSGPLGPWDLLIDRTGPDPFDVRQLGSIVTVRWGIRVGDVDGSVRLWLPESLVTLWLDTEPSPDHDPGPAEFPRFRELSSHWRAEAGTIDLPRGVGTLRVGGVLPLGGSRLQGTPQSPSGPVELTTRVTGTPHRLWFSTEPVAGSGGLLLSLKSGVQRDSVLREGLAMNLPSTDPNAGPSQGAGALSPTDIPVTLTVELGRVNLTLSRLADLKPGEVVELGRHSREPVELTSGGRLVARGELVLIDTELGVRVTSIFL</sequence>
<dbReference type="AlphaFoldDB" id="L0DLC5"/>
<evidence type="ECO:0000256" key="11">
    <source>
        <dbReference type="ARBA" id="ARBA00025044"/>
    </source>
</evidence>
<evidence type="ECO:0000313" key="14">
    <source>
        <dbReference type="EMBL" id="AGA29456.1"/>
    </source>
</evidence>
<dbReference type="Pfam" id="PF01052">
    <property type="entry name" value="FliMN_C"/>
    <property type="match status" value="1"/>
</dbReference>
<keyword evidence="14" id="KW-0282">Flagellum</keyword>
<evidence type="ECO:0000256" key="9">
    <source>
        <dbReference type="ARBA" id="ARBA00023136"/>
    </source>
</evidence>
<dbReference type="Gene3D" id="2.30.330.10">
    <property type="entry name" value="SpoA-like"/>
    <property type="match status" value="1"/>
</dbReference>
<dbReference type="EMBL" id="CP003364">
    <property type="protein sequence ID" value="AGA29456.1"/>
    <property type="molecule type" value="Genomic_DNA"/>
</dbReference>
<organism evidence="14 15">
    <name type="scientific">Singulisphaera acidiphila (strain ATCC BAA-1392 / DSM 18658 / VKM B-2454 / MOB10)</name>
    <dbReference type="NCBI Taxonomy" id="886293"/>
    <lineage>
        <taxon>Bacteria</taxon>
        <taxon>Pseudomonadati</taxon>
        <taxon>Planctomycetota</taxon>
        <taxon>Planctomycetia</taxon>
        <taxon>Isosphaerales</taxon>
        <taxon>Isosphaeraceae</taxon>
        <taxon>Singulisphaera</taxon>
    </lineage>
</organism>
<evidence type="ECO:0000256" key="3">
    <source>
        <dbReference type="ARBA" id="ARBA00009226"/>
    </source>
</evidence>
<dbReference type="SUPFAM" id="SSF101801">
    <property type="entry name" value="Surface presentation of antigens (SPOA)"/>
    <property type="match status" value="1"/>
</dbReference>